<evidence type="ECO:0008006" key="2">
    <source>
        <dbReference type="Google" id="ProtNLM"/>
    </source>
</evidence>
<comment type="caution">
    <text evidence="1">The sequence shown here is derived from an EMBL/GenBank/DDBJ whole genome shotgun (WGS) entry which is preliminary data.</text>
</comment>
<organism evidence="1">
    <name type="scientific">marine sediment metagenome</name>
    <dbReference type="NCBI Taxonomy" id="412755"/>
    <lineage>
        <taxon>unclassified sequences</taxon>
        <taxon>metagenomes</taxon>
        <taxon>ecological metagenomes</taxon>
    </lineage>
</organism>
<name>A0A0F9HA38_9ZZZZ</name>
<proteinExistence type="predicted"/>
<accession>A0A0F9HA38</accession>
<dbReference type="InterPro" id="IPR011050">
    <property type="entry name" value="Pectin_lyase_fold/virulence"/>
</dbReference>
<reference evidence="1" key="1">
    <citation type="journal article" date="2015" name="Nature">
        <title>Complex archaea that bridge the gap between prokaryotes and eukaryotes.</title>
        <authorList>
            <person name="Spang A."/>
            <person name="Saw J.H."/>
            <person name="Jorgensen S.L."/>
            <person name="Zaremba-Niedzwiedzka K."/>
            <person name="Martijn J."/>
            <person name="Lind A.E."/>
            <person name="van Eijk R."/>
            <person name="Schleper C."/>
            <person name="Guy L."/>
            <person name="Ettema T.J."/>
        </authorList>
    </citation>
    <scope>NUCLEOTIDE SEQUENCE</scope>
</reference>
<dbReference type="InterPro" id="IPR012334">
    <property type="entry name" value="Pectin_lyas_fold"/>
</dbReference>
<sequence>MHLLPGAILKPDSGIAITIDGAIIAGIEQIFDTSAGGSFVIGNQHVGVFPQWFGATGDGSTNDRGFIKSAIDAVNAAGGGKVILPFTASGYNVVSIVGSSTPGIDIPPGVLVLMDQATLIFDDGDYVTVKIGGQLGNFEGGLIGGRIRCGDGTTGSATVGILIQNCRSAIIRPNQIIGNYSEAQIKLFAANGEKTLFNKITGHIPSGGPTVIGIIADNSGTGFCNANDIDVDSTDVPIGVELKGVSSTNIIRGRYENTGGTAIIIGDGTNDANHNMILWPRIEDYTTFINIKANSVGTQIWIGHPMTTSLVDNGTETNVLTTSGDTGRSHAAYKNFSSGNIVVANGATVEFARFSTAANRNLRVFSGQCHKSDGTNAATFELEVFNVTDASVLKSFNNSSYERGFPLASAQLGVTKTYALRLKNTSGAQETMYGSVTLSVDGE</sequence>
<dbReference type="Gene3D" id="2.160.20.10">
    <property type="entry name" value="Single-stranded right-handed beta-helix, Pectin lyase-like"/>
    <property type="match status" value="1"/>
</dbReference>
<gene>
    <name evidence="1" type="ORF">LCGC14_2023820</name>
</gene>
<evidence type="ECO:0000313" key="1">
    <source>
        <dbReference type="EMBL" id="KKL78540.1"/>
    </source>
</evidence>
<dbReference type="SUPFAM" id="SSF51126">
    <property type="entry name" value="Pectin lyase-like"/>
    <property type="match status" value="1"/>
</dbReference>
<dbReference type="AlphaFoldDB" id="A0A0F9HA38"/>
<dbReference type="EMBL" id="LAZR01023424">
    <property type="protein sequence ID" value="KKL78540.1"/>
    <property type="molecule type" value="Genomic_DNA"/>
</dbReference>
<protein>
    <recommendedName>
        <fullName evidence="2">Pectate lyase superfamily protein domain-containing protein</fullName>
    </recommendedName>
</protein>